<dbReference type="SUPFAM" id="SSF53448">
    <property type="entry name" value="Nucleotide-diphospho-sugar transferases"/>
    <property type="match status" value="1"/>
</dbReference>
<evidence type="ECO:0000313" key="8">
    <source>
        <dbReference type="Proteomes" id="UP000694915"/>
    </source>
</evidence>
<keyword evidence="7" id="KW-0812">Transmembrane</keyword>
<comment type="similarity">
    <text evidence="3">Belongs to the glycosyltransferase 6 family.</text>
</comment>
<organism evidence="8 9">
    <name type="scientific">Microtus ochrogaster</name>
    <name type="common">Prairie vole</name>
    <dbReference type="NCBI Taxonomy" id="79684"/>
    <lineage>
        <taxon>Eukaryota</taxon>
        <taxon>Metazoa</taxon>
        <taxon>Chordata</taxon>
        <taxon>Craniata</taxon>
        <taxon>Vertebrata</taxon>
        <taxon>Euteleostomi</taxon>
        <taxon>Mammalia</taxon>
        <taxon>Eutheria</taxon>
        <taxon>Euarchontoglires</taxon>
        <taxon>Glires</taxon>
        <taxon>Rodentia</taxon>
        <taxon>Myomorpha</taxon>
        <taxon>Muroidea</taxon>
        <taxon>Cricetidae</taxon>
        <taxon>Arvicolinae</taxon>
        <taxon>Microtus</taxon>
    </lineage>
</organism>
<dbReference type="InterPro" id="IPR029044">
    <property type="entry name" value="Nucleotide-diphossugar_trans"/>
</dbReference>
<dbReference type="GeneID" id="101986372"/>
<dbReference type="CDD" id="cd02515">
    <property type="entry name" value="Glyco_transf_6"/>
    <property type="match status" value="1"/>
</dbReference>
<keyword evidence="6" id="KW-0735">Signal-anchor</keyword>
<evidence type="ECO:0000313" key="9">
    <source>
        <dbReference type="RefSeq" id="XP_005353270.1"/>
    </source>
</evidence>
<evidence type="ECO:0000256" key="2">
    <source>
        <dbReference type="ARBA" id="ARBA00004606"/>
    </source>
</evidence>
<evidence type="ECO:0000256" key="5">
    <source>
        <dbReference type="ARBA" id="ARBA00022679"/>
    </source>
</evidence>
<name>A0ABM0KUV6_MICOH</name>
<keyword evidence="7" id="KW-0472">Membrane</keyword>
<evidence type="ECO:0000256" key="6">
    <source>
        <dbReference type="ARBA" id="ARBA00022968"/>
    </source>
</evidence>
<dbReference type="InterPro" id="IPR005076">
    <property type="entry name" value="Glyco_trans_6"/>
</dbReference>
<dbReference type="Gene3D" id="3.90.550.10">
    <property type="entry name" value="Spore Coat Polysaccharide Biosynthesis Protein SpsA, Chain A"/>
    <property type="match status" value="1"/>
</dbReference>
<evidence type="ECO:0000256" key="1">
    <source>
        <dbReference type="ARBA" id="ARBA00001936"/>
    </source>
</evidence>
<comment type="subcellular location">
    <subcellularLocation>
        <location evidence="2">Membrane</location>
        <topology evidence="2">Single-pass type II membrane protein</topology>
    </subcellularLocation>
</comment>
<evidence type="ECO:0000256" key="7">
    <source>
        <dbReference type="SAM" id="Phobius"/>
    </source>
</evidence>
<dbReference type="Pfam" id="PF03414">
    <property type="entry name" value="Glyco_transf_6"/>
    <property type="match status" value="1"/>
</dbReference>
<sequence length="370" mass="43036">MALGAEWGLRWLRSHGGYRKQEGQRQRGQGTPIWALPRAKKRLLWQLLLTAFGFLGLYLYGLRSLRSLEVFIPMGICPRATMPLLRDNFTGVLQHWARPEVLTCTSWAAPIIWDGTFDPQIAEQEARRQNLTIGLTVFAVGRYLEKYLEHFLDSAEQHFMVGQSVVYYVFTDRPEAVPYMTLGQGRVLRVERVQQENRWQDVSMARMRTLHEALGGQLGQEADYVFCLDVDQHFTSNFGPETLADLVAQLHAWHYHWPRWLLPYERDKRSAAALSFGEGDFYYHAALFGGSVAALRKLTAHCALGQQLDRERGVEAIWHDESHLNKFFWLYKPTKVLSPEFCWDLKIGWRTEIHTPRLLWEPKEYTLVRN</sequence>
<keyword evidence="5" id="KW-0808">Transferase</keyword>
<evidence type="ECO:0000256" key="3">
    <source>
        <dbReference type="ARBA" id="ARBA00010413"/>
    </source>
</evidence>
<accession>A0ABM0KUV6</accession>
<dbReference type="PANTHER" id="PTHR10462">
    <property type="entry name" value="GLYCOSYLTRANSFERASE-RELATED"/>
    <property type="match status" value="1"/>
</dbReference>
<gene>
    <name evidence="9" type="primary">A3galt2</name>
</gene>
<protein>
    <submittedName>
        <fullName evidence="9">Alpha-1,3-galactosyltransferase 2 isoform X1</fullName>
    </submittedName>
</protein>
<dbReference type="PANTHER" id="PTHR10462:SF33">
    <property type="entry name" value="ALPHA-1,3-GALACTOSYLTRANSFERASE 2"/>
    <property type="match status" value="1"/>
</dbReference>
<proteinExistence type="inferred from homology"/>
<keyword evidence="7" id="KW-1133">Transmembrane helix</keyword>
<dbReference type="RefSeq" id="XP_005353270.1">
    <property type="nucleotide sequence ID" value="XM_005353213.2"/>
</dbReference>
<reference evidence="9" key="1">
    <citation type="submission" date="2025-08" db="UniProtKB">
        <authorList>
            <consortium name="RefSeq"/>
        </authorList>
    </citation>
    <scope>IDENTIFICATION</scope>
</reference>
<feature type="transmembrane region" description="Helical" evidence="7">
    <location>
        <begin position="43"/>
        <end position="61"/>
    </location>
</feature>
<keyword evidence="4" id="KW-0328">Glycosyltransferase</keyword>
<dbReference type="Proteomes" id="UP000694915">
    <property type="component" value="Chromosome 10"/>
</dbReference>
<keyword evidence="8" id="KW-1185">Reference proteome</keyword>
<comment type="cofactor">
    <cofactor evidence="1">
        <name>Mn(2+)</name>
        <dbReference type="ChEBI" id="CHEBI:29035"/>
    </cofactor>
</comment>
<evidence type="ECO:0000256" key="4">
    <source>
        <dbReference type="ARBA" id="ARBA00022676"/>
    </source>
</evidence>